<dbReference type="AlphaFoldDB" id="A0A150KMS8"/>
<dbReference type="Pfam" id="PF04740">
    <property type="entry name" value="LXG"/>
    <property type="match status" value="1"/>
</dbReference>
<accession>A0A150KMS8</accession>
<sequence length="399" mass="45548">MKVAMEELLGLESELNDSMKNITAKLDTIKQKTNNISKLASFQGKAASTAKQYFQTVHGQSVEDLKAVAQQLQKNFSKIISEFQHTVDQSNNAIITEDYLHDLNKEVQTIKNGVLDTHHEGEQIIRNVSDIVSLNVPTISPFTNSVHDSQKHVTEVNKKLHDFDQRALQIVQDTKHEVEKVMKKIGEHAANSVVGSSDVAKFNPDDLGNKEQNDSSHLAAVLVTMAIGSKSFVKVLKNINKANTLSTVMAQAYVYYKLKDKEARINFRKKGIHAFTKEQYRTFNNYLSSTLYKIKTKEFYRHLDQYKSKAFTKDNLPKLLENLEVYGKERGKLAMMREFEELYGLDKYREFKKLSHSKKALKMATTFGDELVGKKYITTKKAIKSLPNWKDPKVAYKML</sequence>
<dbReference type="InterPro" id="IPR006829">
    <property type="entry name" value="LXG_dom"/>
</dbReference>
<comment type="caution">
    <text evidence="3">The sequence shown here is derived from an EMBL/GenBank/DDBJ whole genome shotgun (WGS) entry which is preliminary data.</text>
</comment>
<dbReference type="PROSITE" id="PS51756">
    <property type="entry name" value="LXG"/>
    <property type="match status" value="1"/>
</dbReference>
<dbReference type="EMBL" id="LQYN01000086">
    <property type="protein sequence ID" value="KYC97185.1"/>
    <property type="molecule type" value="Genomic_DNA"/>
</dbReference>
<dbReference type="Proteomes" id="UP000075666">
    <property type="component" value="Unassembled WGS sequence"/>
</dbReference>
<evidence type="ECO:0000259" key="2">
    <source>
        <dbReference type="PROSITE" id="PS51756"/>
    </source>
</evidence>
<keyword evidence="4" id="KW-1185">Reference proteome</keyword>
<comment type="similarity">
    <text evidence="1">In the N-terminal section; belongs to the LXG family.</text>
</comment>
<evidence type="ECO:0000256" key="1">
    <source>
        <dbReference type="ARBA" id="ARBA00034117"/>
    </source>
</evidence>
<name>A0A150KMS8_9BACI</name>
<dbReference type="RefSeq" id="WP_235598354.1">
    <property type="nucleotide sequence ID" value="NZ_LQYN01000086.1"/>
</dbReference>
<reference evidence="3 4" key="1">
    <citation type="submission" date="2016-01" db="EMBL/GenBank/DDBJ databases">
        <title>Genome Sequences of Twelve Sporeforming Bacillus Species Isolated from Foods.</title>
        <authorList>
            <person name="Berendsen E.M."/>
            <person name="Wells-Bennik M.H."/>
            <person name="Krawcyk A.O."/>
            <person name="De Jong A."/>
            <person name="Holsappel S."/>
            <person name="Eijlander R.T."/>
            <person name="Kuipers O.P."/>
        </authorList>
    </citation>
    <scope>NUCLEOTIDE SEQUENCE [LARGE SCALE GENOMIC DNA]</scope>
    <source>
        <strain evidence="3 4">B4102</strain>
    </source>
</reference>
<organism evidence="3 4">
    <name type="scientific">Heyndrickxia sporothermodurans</name>
    <dbReference type="NCBI Taxonomy" id="46224"/>
    <lineage>
        <taxon>Bacteria</taxon>
        <taxon>Bacillati</taxon>
        <taxon>Bacillota</taxon>
        <taxon>Bacilli</taxon>
        <taxon>Bacillales</taxon>
        <taxon>Bacillaceae</taxon>
        <taxon>Heyndrickxia</taxon>
    </lineage>
</organism>
<evidence type="ECO:0000313" key="4">
    <source>
        <dbReference type="Proteomes" id="UP000075666"/>
    </source>
</evidence>
<dbReference type="STRING" id="46224.B4102_0840"/>
<dbReference type="PATRIC" id="fig|46224.3.peg.4249"/>
<protein>
    <recommendedName>
        <fullName evidence="2">LXG domain-containing protein</fullName>
    </recommendedName>
</protein>
<proteinExistence type="inferred from homology"/>
<feature type="domain" description="LXG" evidence="2">
    <location>
        <begin position="1"/>
        <end position="233"/>
    </location>
</feature>
<evidence type="ECO:0000313" key="3">
    <source>
        <dbReference type="EMBL" id="KYC97185.1"/>
    </source>
</evidence>
<gene>
    <name evidence="3" type="ORF">B4102_0840</name>
</gene>